<accession>A0AAD1RII2</accession>
<feature type="transmembrane region" description="Helical" evidence="3">
    <location>
        <begin position="89"/>
        <end position="109"/>
    </location>
</feature>
<gene>
    <name evidence="6" type="ORF">PECUL_23A026635</name>
</gene>
<dbReference type="GO" id="GO:0140298">
    <property type="term" value="P:endocytic iron import into cell"/>
    <property type="evidence" value="ECO:0007669"/>
    <property type="project" value="TreeGrafter"/>
</dbReference>
<dbReference type="InterPro" id="IPR039373">
    <property type="entry name" value="Peptidase_M28B"/>
</dbReference>
<keyword evidence="3" id="KW-1133">Transmembrane helix</keyword>
<dbReference type="InterPro" id="IPR046450">
    <property type="entry name" value="PA_dom_sf"/>
</dbReference>
<feature type="domain" description="Peptidase M28" evidence="5">
    <location>
        <begin position="408"/>
        <end position="542"/>
    </location>
</feature>
<evidence type="ECO:0000256" key="2">
    <source>
        <dbReference type="ARBA" id="ARBA00005634"/>
    </source>
</evidence>
<keyword evidence="7" id="KW-1185">Reference proteome</keyword>
<dbReference type="GO" id="GO:0009897">
    <property type="term" value="C:external side of plasma membrane"/>
    <property type="evidence" value="ECO:0007669"/>
    <property type="project" value="TreeGrafter"/>
</dbReference>
<dbReference type="Gene3D" id="3.40.630.10">
    <property type="entry name" value="Zn peptidases"/>
    <property type="match status" value="1"/>
</dbReference>
<dbReference type="FunFam" id="3.40.630.10:FF:000101">
    <property type="entry name" value="N-acetylated alpha-linked acidic dipeptidase like 1"/>
    <property type="match status" value="1"/>
</dbReference>
<dbReference type="InterPro" id="IPR003137">
    <property type="entry name" value="PA_domain"/>
</dbReference>
<dbReference type="Pfam" id="PF04389">
    <property type="entry name" value="Peptidase_M28"/>
    <property type="match status" value="1"/>
</dbReference>
<keyword evidence="6" id="KW-0675">Receptor</keyword>
<dbReference type="InterPro" id="IPR007484">
    <property type="entry name" value="Peptidase_M28"/>
</dbReference>
<evidence type="ECO:0000313" key="6">
    <source>
        <dbReference type="EMBL" id="CAH2272406.1"/>
    </source>
</evidence>
<comment type="similarity">
    <text evidence="2">Belongs to the peptidase M28 family. M28B subfamily.</text>
</comment>
<keyword evidence="3" id="KW-0472">Membrane</keyword>
<dbReference type="SUPFAM" id="SSF53187">
    <property type="entry name" value="Zn-dependent exopeptidases"/>
    <property type="match status" value="1"/>
</dbReference>
<dbReference type="SUPFAM" id="SSF52025">
    <property type="entry name" value="PA domain"/>
    <property type="match status" value="1"/>
</dbReference>
<evidence type="ECO:0000259" key="4">
    <source>
        <dbReference type="Pfam" id="PF02225"/>
    </source>
</evidence>
<feature type="domain" description="PA" evidence="4">
    <location>
        <begin position="242"/>
        <end position="317"/>
    </location>
</feature>
<reference evidence="6" key="1">
    <citation type="submission" date="2022-03" db="EMBL/GenBank/DDBJ databases">
        <authorList>
            <person name="Alioto T."/>
            <person name="Alioto T."/>
            <person name="Gomez Garrido J."/>
        </authorList>
    </citation>
    <scope>NUCLEOTIDE SEQUENCE</scope>
</reference>
<name>A0AAD1RII2_PELCU</name>
<comment type="subcellular location">
    <subcellularLocation>
        <location evidence="1">Cell membrane</location>
        <topology evidence="1">Single-pass type II membrane protein</topology>
    </subcellularLocation>
</comment>
<dbReference type="Pfam" id="PF02225">
    <property type="entry name" value="PA"/>
    <property type="match status" value="1"/>
</dbReference>
<keyword evidence="3" id="KW-0812">Transmembrane</keyword>
<dbReference type="Gene3D" id="3.50.30.30">
    <property type="match status" value="1"/>
</dbReference>
<evidence type="ECO:0000259" key="5">
    <source>
        <dbReference type="Pfam" id="PF04389"/>
    </source>
</evidence>
<dbReference type="AlphaFoldDB" id="A0AAD1RII2"/>
<evidence type="ECO:0000313" key="7">
    <source>
        <dbReference type="Proteomes" id="UP001295444"/>
    </source>
</evidence>
<dbReference type="EMBL" id="OW240914">
    <property type="protein sequence ID" value="CAH2272406.1"/>
    <property type="molecule type" value="Genomic_DNA"/>
</dbReference>
<protein>
    <submittedName>
        <fullName evidence="6">Transferrin receptor 2</fullName>
    </submittedName>
</protein>
<proteinExistence type="inferred from homology"/>
<evidence type="ECO:0000256" key="1">
    <source>
        <dbReference type="ARBA" id="ARBA00004401"/>
    </source>
</evidence>
<dbReference type="Proteomes" id="UP001295444">
    <property type="component" value="Chromosome 03"/>
</dbReference>
<sequence>MISTIEARPVEGRPARRLEKKRLPERAMDKVRGLFRDVVTSTNSFSIYHGVEDQESAELQLEDKHDEPQALHPQRGSCLSSITPLYQKILLAIIVAVAAFILGILVTYGSCTRCRKNGPEPVADDYNSEYQQDDYNNILHWTDLRSLFNDNYKEDEQMEDTLRKVSKATHPAGSNENKELADYILQSFKSYGLDHTWLDTHFVELHYPNSNVANSVKIIDQNKTVEEFRTDDPDVYCPYSATGKVVSGLVYANYGRDEDFAHLTSQSVNTTGQLVIVRTGFISFAEKVYNAQSAGALGVLIYPDTEEDIAVYGHVHRGTGDPSTPGFPSFNHTQFPNFESSGLPKILAQPISTATARKLLGKIAGLKAPQDWIHPSFSGNGLGPILENPQHRVSLEVGNVRQSVELLNVFGSITGRIEPEHYIVVGAQRDSWGPGAAKSAVGTAILIELARTMAYMVRGGFQPQRSVLFVSWDAGDFGSVGATEWLEGYLSMLHLKAAAYICLDTPVLGDEKFRVKSSPMFKSLMEFVIKQVDNPRRSQQSIFDYMSSQDKDWQKQGMLPLTVDTGAFAFTAFGGVPALEFSFVEVRDDAN</sequence>
<organism evidence="6 7">
    <name type="scientific">Pelobates cultripes</name>
    <name type="common">Western spadefoot toad</name>
    <dbReference type="NCBI Taxonomy" id="61616"/>
    <lineage>
        <taxon>Eukaryota</taxon>
        <taxon>Metazoa</taxon>
        <taxon>Chordata</taxon>
        <taxon>Craniata</taxon>
        <taxon>Vertebrata</taxon>
        <taxon>Euteleostomi</taxon>
        <taxon>Amphibia</taxon>
        <taxon>Batrachia</taxon>
        <taxon>Anura</taxon>
        <taxon>Pelobatoidea</taxon>
        <taxon>Pelobatidae</taxon>
        <taxon>Pelobates</taxon>
    </lineage>
</organism>
<dbReference type="PANTHER" id="PTHR10404:SF33">
    <property type="entry name" value="TRANSFERRIN RECEPTOR PROTEIN 2"/>
    <property type="match status" value="1"/>
</dbReference>
<dbReference type="PANTHER" id="PTHR10404">
    <property type="entry name" value="N-ACETYLATED-ALPHA-LINKED ACIDIC DIPEPTIDASE"/>
    <property type="match status" value="1"/>
</dbReference>
<evidence type="ECO:0000256" key="3">
    <source>
        <dbReference type="SAM" id="Phobius"/>
    </source>
</evidence>